<name>A0A849JTS3_9MICO</name>
<dbReference type="AlphaFoldDB" id="A0A849JTS3"/>
<evidence type="ECO:0000259" key="1">
    <source>
        <dbReference type="Pfam" id="PF13338"/>
    </source>
</evidence>
<dbReference type="Proteomes" id="UP000557204">
    <property type="component" value="Unassembled WGS sequence"/>
</dbReference>
<dbReference type="InterPro" id="IPR025159">
    <property type="entry name" value="AbiEi_N"/>
</dbReference>
<feature type="domain" description="AbiEi antitoxin N-terminal" evidence="1">
    <location>
        <begin position="10"/>
        <end position="55"/>
    </location>
</feature>
<sequence>MPSPPLVVPERARRIAARQEGLLSTDQCRSSGITRQQAARLVAQGRWRRPVRGVYDTGVPGEPGRDRLDRARRRAALLGPLACPGTVATGVAALVLHGVQGAPVEVRSEVTVPDGSARRGPGPVRVRRLRLRRWAEVDGIACALPEDALAQAVPTLPRYRAVAMMDSAGHRGLVSRALLDRAREKSGDLAGSAARRSWWDECDPRAESPAETWARLSCADAGVEPDALQLRLVGESGRVVARVDLAWLLPDGSALLVEIDGRDAHTGPEALVADRIRQNRISGRRSLVRRYTGREACNGTVAREVARLLAAEGWRPHPVRADHGFVLPR</sequence>
<comment type="caution">
    <text evidence="2">The sequence shown here is derived from an EMBL/GenBank/DDBJ whole genome shotgun (WGS) entry which is preliminary data.</text>
</comment>
<keyword evidence="3" id="KW-1185">Reference proteome</keyword>
<dbReference type="Pfam" id="PF13338">
    <property type="entry name" value="AbiEi_4"/>
    <property type="match status" value="1"/>
</dbReference>
<proteinExistence type="predicted"/>
<evidence type="ECO:0000313" key="3">
    <source>
        <dbReference type="Proteomes" id="UP000557204"/>
    </source>
</evidence>
<protein>
    <submittedName>
        <fullName evidence="2">Type IV toxin-antitoxin system AbiEi family antitoxin domain-containing protein</fullName>
    </submittedName>
</protein>
<reference evidence="2 3" key="1">
    <citation type="submission" date="2020-05" db="EMBL/GenBank/DDBJ databases">
        <title>Genome sequence of Isoptericola sp. JC619 isolated from Chilika lagoon, India.</title>
        <authorList>
            <person name="Kumar D."/>
            <person name="Appam K."/>
            <person name="Gandham S."/>
            <person name="Uppada J."/>
            <person name="Sasikala C."/>
            <person name="Venkata Ramana C."/>
        </authorList>
    </citation>
    <scope>NUCLEOTIDE SEQUENCE [LARGE SCALE GENOMIC DNA]</scope>
    <source>
        <strain evidence="2 3">JC619</strain>
    </source>
</reference>
<evidence type="ECO:0000313" key="2">
    <source>
        <dbReference type="EMBL" id="NNU26702.1"/>
    </source>
</evidence>
<gene>
    <name evidence="2" type="ORF">HLI28_03985</name>
</gene>
<organism evidence="2 3">
    <name type="scientific">Isoptericola sediminis</name>
    <dbReference type="NCBI Taxonomy" id="2733572"/>
    <lineage>
        <taxon>Bacteria</taxon>
        <taxon>Bacillati</taxon>
        <taxon>Actinomycetota</taxon>
        <taxon>Actinomycetes</taxon>
        <taxon>Micrococcales</taxon>
        <taxon>Promicromonosporaceae</taxon>
        <taxon>Isoptericola</taxon>
    </lineage>
</organism>
<accession>A0A849JTS3</accession>
<dbReference type="RefSeq" id="WP_171246215.1">
    <property type="nucleotide sequence ID" value="NZ_JABFAJ010000007.1"/>
</dbReference>
<dbReference type="EMBL" id="JABFAJ010000007">
    <property type="protein sequence ID" value="NNU26702.1"/>
    <property type="molecule type" value="Genomic_DNA"/>
</dbReference>